<name>A0A371NYY3_9MICO</name>
<dbReference type="GO" id="GO:0016747">
    <property type="term" value="F:acyltransferase activity, transferring groups other than amino-acyl groups"/>
    <property type="evidence" value="ECO:0007669"/>
    <property type="project" value="InterPro"/>
</dbReference>
<proteinExistence type="predicted"/>
<reference evidence="4 5" key="1">
    <citation type="submission" date="2018-08" db="EMBL/GenBank/DDBJ databases">
        <title>Isolation, diversity and antifungal activity of Actinobacteria from cow dung.</title>
        <authorList>
            <person name="Ling L."/>
        </authorList>
    </citation>
    <scope>NUCLEOTIDE SEQUENCE [LARGE SCALE GENOMIC DNA]</scope>
    <source>
        <strain evidence="4 5">NEAU-LLE</strain>
    </source>
</reference>
<evidence type="ECO:0000256" key="2">
    <source>
        <dbReference type="ARBA" id="ARBA00023315"/>
    </source>
</evidence>
<dbReference type="Pfam" id="PF13673">
    <property type="entry name" value="Acetyltransf_10"/>
    <property type="match status" value="1"/>
</dbReference>
<evidence type="ECO:0000313" key="5">
    <source>
        <dbReference type="Proteomes" id="UP000262172"/>
    </source>
</evidence>
<protein>
    <submittedName>
        <fullName evidence="4">GNAT family N-acetyltransferase</fullName>
    </submittedName>
</protein>
<dbReference type="CDD" id="cd04301">
    <property type="entry name" value="NAT_SF"/>
    <property type="match status" value="1"/>
</dbReference>
<dbReference type="RefSeq" id="WP_116240576.1">
    <property type="nucleotide sequence ID" value="NZ_QUAB01000012.1"/>
</dbReference>
<evidence type="ECO:0000313" key="4">
    <source>
        <dbReference type="EMBL" id="REJ08217.1"/>
    </source>
</evidence>
<dbReference type="EMBL" id="QUAB01000012">
    <property type="protein sequence ID" value="REJ08217.1"/>
    <property type="molecule type" value="Genomic_DNA"/>
</dbReference>
<organism evidence="4 5">
    <name type="scientific">Microbacterium bovistercoris</name>
    <dbReference type="NCBI Taxonomy" id="2293570"/>
    <lineage>
        <taxon>Bacteria</taxon>
        <taxon>Bacillati</taxon>
        <taxon>Actinomycetota</taxon>
        <taxon>Actinomycetes</taxon>
        <taxon>Micrococcales</taxon>
        <taxon>Microbacteriaceae</taxon>
        <taxon>Microbacterium</taxon>
    </lineage>
</organism>
<dbReference type="PROSITE" id="PS51186">
    <property type="entry name" value="GNAT"/>
    <property type="match status" value="1"/>
</dbReference>
<keyword evidence="5" id="KW-1185">Reference proteome</keyword>
<dbReference type="AlphaFoldDB" id="A0A371NYY3"/>
<feature type="domain" description="N-acetyltransferase" evidence="3">
    <location>
        <begin position="4"/>
        <end position="165"/>
    </location>
</feature>
<gene>
    <name evidence="4" type="ORF">DY023_01495</name>
</gene>
<keyword evidence="1 4" id="KW-0808">Transferase</keyword>
<dbReference type="OrthoDB" id="5243635at2"/>
<dbReference type="InterPro" id="IPR000182">
    <property type="entry name" value="GNAT_dom"/>
</dbReference>
<evidence type="ECO:0000256" key="1">
    <source>
        <dbReference type="ARBA" id="ARBA00022679"/>
    </source>
</evidence>
<dbReference type="InterPro" id="IPR050832">
    <property type="entry name" value="Bact_Acetyltransf"/>
</dbReference>
<sequence length="166" mass="17958">MSMPQVRPARPADAAGMAEMHVASWRETYRGLMRDEVLDDPGLVAWRERFWTAALTDPRYGSNLVAVAELDGAIVGVAMSGPPLDEDATWPRQLYVLYLLAAVQGSGAGAALLDAVLPPGIAAGLWVADPNPRAQAFYRRHGFRADGAVQVDDGVREIRMLRTESG</sequence>
<dbReference type="Gene3D" id="3.40.630.30">
    <property type="match status" value="1"/>
</dbReference>
<comment type="caution">
    <text evidence="4">The sequence shown here is derived from an EMBL/GenBank/DDBJ whole genome shotgun (WGS) entry which is preliminary data.</text>
</comment>
<dbReference type="PANTHER" id="PTHR43877:SF1">
    <property type="entry name" value="ACETYLTRANSFERASE"/>
    <property type="match status" value="1"/>
</dbReference>
<accession>A0A371NYY3</accession>
<dbReference type="Proteomes" id="UP000262172">
    <property type="component" value="Unassembled WGS sequence"/>
</dbReference>
<dbReference type="SUPFAM" id="SSF55729">
    <property type="entry name" value="Acyl-CoA N-acyltransferases (Nat)"/>
    <property type="match status" value="1"/>
</dbReference>
<dbReference type="PANTHER" id="PTHR43877">
    <property type="entry name" value="AMINOALKYLPHOSPHONATE N-ACETYLTRANSFERASE-RELATED-RELATED"/>
    <property type="match status" value="1"/>
</dbReference>
<keyword evidence="2" id="KW-0012">Acyltransferase</keyword>
<evidence type="ECO:0000259" key="3">
    <source>
        <dbReference type="PROSITE" id="PS51186"/>
    </source>
</evidence>
<dbReference type="InterPro" id="IPR016181">
    <property type="entry name" value="Acyl_CoA_acyltransferase"/>
</dbReference>